<dbReference type="NCBIfam" id="NF009435">
    <property type="entry name" value="PRK12794.1"/>
    <property type="match status" value="1"/>
</dbReference>
<sequence length="125" mass="13805">MTVSQLARVAYGSPHTPVRSDRQNEYDLFARITRALSDAVTRRETDFPAFAAALHDNLVLWRTLAADVSEEGNALPPALRARLFYLYEFTASHSRKVLAGEAGVTVLLDINTSVMRGLRGERAAT</sequence>
<name>A0A2T6AV17_9RHOB</name>
<dbReference type="InterPro" id="IPR010845">
    <property type="entry name" value="FlaF"/>
</dbReference>
<dbReference type="RefSeq" id="WP_108129869.1">
    <property type="nucleotide sequence ID" value="NZ_QBKP01000012.1"/>
</dbReference>
<gene>
    <name evidence="1" type="ORF">C8N34_112152</name>
</gene>
<reference evidence="1 2" key="1">
    <citation type="submission" date="2018-04" db="EMBL/GenBank/DDBJ databases">
        <title>Genomic Encyclopedia of Archaeal and Bacterial Type Strains, Phase II (KMG-II): from individual species to whole genera.</title>
        <authorList>
            <person name="Goeker M."/>
        </authorList>
    </citation>
    <scope>NUCLEOTIDE SEQUENCE [LARGE SCALE GENOMIC DNA]</scope>
    <source>
        <strain evidence="1 2">DSM 21823</strain>
    </source>
</reference>
<keyword evidence="1" id="KW-0966">Cell projection</keyword>
<keyword evidence="1" id="KW-0969">Cilium</keyword>
<dbReference type="AlphaFoldDB" id="A0A2T6AV17"/>
<dbReference type="Proteomes" id="UP000244224">
    <property type="component" value="Unassembled WGS sequence"/>
</dbReference>
<evidence type="ECO:0000313" key="2">
    <source>
        <dbReference type="Proteomes" id="UP000244224"/>
    </source>
</evidence>
<dbReference type="OrthoDB" id="9808944at2"/>
<proteinExistence type="predicted"/>
<organism evidence="1 2">
    <name type="scientific">Gemmobacter caeni</name>
    <dbReference type="NCBI Taxonomy" id="589035"/>
    <lineage>
        <taxon>Bacteria</taxon>
        <taxon>Pseudomonadati</taxon>
        <taxon>Pseudomonadota</taxon>
        <taxon>Alphaproteobacteria</taxon>
        <taxon>Rhodobacterales</taxon>
        <taxon>Paracoccaceae</taxon>
        <taxon>Gemmobacter</taxon>
    </lineage>
</organism>
<keyword evidence="1" id="KW-0282">Flagellum</keyword>
<accession>A0A2T6AV17</accession>
<dbReference type="Pfam" id="PF07309">
    <property type="entry name" value="FlaF"/>
    <property type="match status" value="1"/>
</dbReference>
<evidence type="ECO:0000313" key="1">
    <source>
        <dbReference type="EMBL" id="PTX47663.1"/>
    </source>
</evidence>
<dbReference type="GO" id="GO:0044781">
    <property type="term" value="P:bacterial-type flagellum organization"/>
    <property type="evidence" value="ECO:0007669"/>
    <property type="project" value="InterPro"/>
</dbReference>
<comment type="caution">
    <text evidence="1">The sequence shown here is derived from an EMBL/GenBank/DDBJ whole genome shotgun (WGS) entry which is preliminary data.</text>
</comment>
<protein>
    <submittedName>
        <fullName evidence="1">Flagellar protein FlaF</fullName>
    </submittedName>
</protein>
<dbReference type="EMBL" id="QBKP01000012">
    <property type="protein sequence ID" value="PTX47663.1"/>
    <property type="molecule type" value="Genomic_DNA"/>
</dbReference>
<keyword evidence="2" id="KW-1185">Reference proteome</keyword>